<keyword evidence="7" id="KW-0614">Plasmid</keyword>
<sequence length="436" mass="49396">MARKKKSKFDNSSRVLMANVKNGSTNHKTAKRLTQISRRISNRANYIMRKDLFTGRKPDQSKVDKLLKKGRLSESDIELYNRLPAAVAQRVIQIVGDNWKSFAAAKADWKKDPTKYLAMPKPPKYVKHSKAVYIPCSSFFIKDDAIHFAKKLGLEPVRLEKGKFEDQLYNPKAATKVVNEVRLVPTGSGFRFEIIYDKHKTLEFVSSNTHSVLLDKGSFLSIDLGVTRFASLVSNKADLSPILINGGDMKRINQWYNKRCAQLRSLKKYGHIKAVAEKRNRKIKDKLHKISKFIVNLCLTHDIGTVIVGKNKLWKQDINIGKRNNQTFTNLPHALFISMLKYKLREVGVNLVEQEESYSSKASFLDNDSVPTYDEKKIVKHVFSGKRYRRGLYRSRDKTVIHADLNGAANIARKAGHEGAILVSGGVVTTPILVGL</sequence>
<organism evidence="7 8">
    <name type="scientific">Vibrio breoganii</name>
    <dbReference type="NCBI Taxonomy" id="553239"/>
    <lineage>
        <taxon>Bacteria</taxon>
        <taxon>Pseudomonadati</taxon>
        <taxon>Pseudomonadota</taxon>
        <taxon>Gammaproteobacteria</taxon>
        <taxon>Vibrionales</taxon>
        <taxon>Vibrionaceae</taxon>
        <taxon>Vibrio</taxon>
    </lineage>
</organism>
<comment type="similarity">
    <text evidence="1">In the C-terminal section; belongs to the transposase 35 family.</text>
</comment>
<keyword evidence="4" id="KW-0233">DNA recombination</keyword>
<feature type="domain" description="Probable transposase IS891/IS1136/IS1341" evidence="5">
    <location>
        <begin position="216"/>
        <end position="312"/>
    </location>
</feature>
<dbReference type="InterPro" id="IPR001959">
    <property type="entry name" value="Transposase"/>
</dbReference>
<dbReference type="GO" id="GO:0006310">
    <property type="term" value="P:DNA recombination"/>
    <property type="evidence" value="ECO:0007669"/>
    <property type="project" value="UniProtKB-KW"/>
</dbReference>
<geneLocation type="plasmid" evidence="7 8">
    <name>unnamed1</name>
</geneLocation>
<dbReference type="InterPro" id="IPR010095">
    <property type="entry name" value="Cas12f1-like_TNB"/>
</dbReference>
<evidence type="ECO:0000256" key="1">
    <source>
        <dbReference type="ARBA" id="ARBA00008761"/>
    </source>
</evidence>
<dbReference type="NCBIfam" id="NF040570">
    <property type="entry name" value="guided_TnpB"/>
    <property type="match status" value="1"/>
</dbReference>
<dbReference type="EMBL" id="CP016179">
    <property type="protein sequence ID" value="ANO35442.1"/>
    <property type="molecule type" value="Genomic_DNA"/>
</dbReference>
<dbReference type="NCBIfam" id="TIGR01766">
    <property type="entry name" value="IS200/IS605 family accessory protein TnpB-like domain"/>
    <property type="match status" value="1"/>
</dbReference>
<keyword evidence="3" id="KW-0238">DNA-binding</keyword>
<accession>A0AAN0XZ69</accession>
<proteinExistence type="inferred from homology"/>
<protein>
    <recommendedName>
        <fullName evidence="9">Transposase</fullName>
    </recommendedName>
</protein>
<evidence type="ECO:0000313" key="8">
    <source>
        <dbReference type="Proteomes" id="UP000092018"/>
    </source>
</evidence>
<dbReference type="RefSeq" id="WP_065211204.1">
    <property type="nucleotide sequence ID" value="NZ_CP016179.1"/>
</dbReference>
<dbReference type="GO" id="GO:0032196">
    <property type="term" value="P:transposition"/>
    <property type="evidence" value="ECO:0007669"/>
    <property type="project" value="UniProtKB-KW"/>
</dbReference>
<dbReference type="Pfam" id="PF01385">
    <property type="entry name" value="OrfB_IS605"/>
    <property type="match status" value="1"/>
</dbReference>
<evidence type="ECO:0000256" key="3">
    <source>
        <dbReference type="ARBA" id="ARBA00023125"/>
    </source>
</evidence>
<dbReference type="Pfam" id="PF07282">
    <property type="entry name" value="Cas12f1-like_TNB"/>
    <property type="match status" value="1"/>
</dbReference>
<evidence type="ECO:0000256" key="2">
    <source>
        <dbReference type="ARBA" id="ARBA00022578"/>
    </source>
</evidence>
<dbReference type="Proteomes" id="UP000092018">
    <property type="component" value="Plasmid unnamed1"/>
</dbReference>
<keyword evidence="2" id="KW-0815">Transposition</keyword>
<feature type="domain" description="Cas12f1-like TNB" evidence="6">
    <location>
        <begin position="334"/>
        <end position="411"/>
    </location>
</feature>
<name>A0AAN0XZ69_9VIBR</name>
<dbReference type="AlphaFoldDB" id="A0AAN0XZ69"/>
<evidence type="ECO:0000313" key="7">
    <source>
        <dbReference type="EMBL" id="ANO35442.1"/>
    </source>
</evidence>
<evidence type="ECO:0000259" key="6">
    <source>
        <dbReference type="Pfam" id="PF07282"/>
    </source>
</evidence>
<evidence type="ECO:0000259" key="5">
    <source>
        <dbReference type="Pfam" id="PF01385"/>
    </source>
</evidence>
<gene>
    <name evidence="7" type="ORF">A6E01_19710</name>
</gene>
<dbReference type="KEGG" id="vbr:A6E01_19710"/>
<evidence type="ECO:0008006" key="9">
    <source>
        <dbReference type="Google" id="ProtNLM"/>
    </source>
</evidence>
<evidence type="ECO:0000256" key="4">
    <source>
        <dbReference type="ARBA" id="ARBA00023172"/>
    </source>
</evidence>
<reference evidence="7 8" key="1">
    <citation type="submission" date="2016-06" db="EMBL/GenBank/DDBJ databases">
        <title>Adaptive Radiation by Waves of Gene Transfer Leads to Fine-Scale Resource Partitioning in Marine Microbes.</title>
        <authorList>
            <person name="Hehemann J.-H."/>
            <person name="Arevalo P."/>
            <person name="Datta M.S."/>
            <person name="Yu X."/>
            <person name="Corzett C."/>
            <person name="Henschel A."/>
            <person name="Preheim S.P."/>
            <person name="Timberlake S."/>
            <person name="Alm E.J."/>
            <person name="Polz M.F."/>
        </authorList>
    </citation>
    <scope>NUCLEOTIDE SEQUENCE [LARGE SCALE GENOMIC DNA]</scope>
    <source>
        <strain evidence="7 8">FF50</strain>
        <plasmid evidence="7 8">unnamed1</plasmid>
    </source>
</reference>
<dbReference type="GO" id="GO:0003677">
    <property type="term" value="F:DNA binding"/>
    <property type="evidence" value="ECO:0007669"/>
    <property type="project" value="UniProtKB-KW"/>
</dbReference>